<gene>
    <name evidence="1" type="ORF">CLUMA_CG002853</name>
</gene>
<dbReference type="Proteomes" id="UP000183832">
    <property type="component" value="Unassembled WGS sequence"/>
</dbReference>
<protein>
    <submittedName>
        <fullName evidence="1">CLUMA_CG002853, isoform A</fullName>
    </submittedName>
</protein>
<reference evidence="1 2" key="1">
    <citation type="submission" date="2015-04" db="EMBL/GenBank/DDBJ databases">
        <authorList>
            <person name="Syromyatnikov M.Y."/>
            <person name="Popov V.N."/>
        </authorList>
    </citation>
    <scope>NUCLEOTIDE SEQUENCE [LARGE SCALE GENOMIC DNA]</scope>
</reference>
<evidence type="ECO:0000313" key="2">
    <source>
        <dbReference type="Proteomes" id="UP000183832"/>
    </source>
</evidence>
<accession>A0A1J1HLQ6</accession>
<organism evidence="1 2">
    <name type="scientific">Clunio marinus</name>
    <dbReference type="NCBI Taxonomy" id="568069"/>
    <lineage>
        <taxon>Eukaryota</taxon>
        <taxon>Metazoa</taxon>
        <taxon>Ecdysozoa</taxon>
        <taxon>Arthropoda</taxon>
        <taxon>Hexapoda</taxon>
        <taxon>Insecta</taxon>
        <taxon>Pterygota</taxon>
        <taxon>Neoptera</taxon>
        <taxon>Endopterygota</taxon>
        <taxon>Diptera</taxon>
        <taxon>Nematocera</taxon>
        <taxon>Chironomoidea</taxon>
        <taxon>Chironomidae</taxon>
        <taxon>Clunio</taxon>
    </lineage>
</organism>
<dbReference type="AlphaFoldDB" id="A0A1J1HLQ6"/>
<dbReference type="EMBL" id="CVRI01000010">
    <property type="protein sequence ID" value="CRK88992.1"/>
    <property type="molecule type" value="Genomic_DNA"/>
</dbReference>
<keyword evidence="2" id="KW-1185">Reference proteome</keyword>
<name>A0A1J1HLQ6_9DIPT</name>
<proteinExistence type="predicted"/>
<sequence>MSKESSHIEVKNKSIQILQYSSSALIKYSGLIDYLSHLYSNNVRVLTSKVLNIKYDLTLYANFIFHSSSKTSNY</sequence>
<evidence type="ECO:0000313" key="1">
    <source>
        <dbReference type="EMBL" id="CRK88992.1"/>
    </source>
</evidence>